<dbReference type="Proteomes" id="UP001066276">
    <property type="component" value="Chromosome 5"/>
</dbReference>
<organism evidence="1 2">
    <name type="scientific">Pleurodeles waltl</name>
    <name type="common">Iberian ribbed newt</name>
    <dbReference type="NCBI Taxonomy" id="8319"/>
    <lineage>
        <taxon>Eukaryota</taxon>
        <taxon>Metazoa</taxon>
        <taxon>Chordata</taxon>
        <taxon>Craniata</taxon>
        <taxon>Vertebrata</taxon>
        <taxon>Euteleostomi</taxon>
        <taxon>Amphibia</taxon>
        <taxon>Batrachia</taxon>
        <taxon>Caudata</taxon>
        <taxon>Salamandroidea</taxon>
        <taxon>Salamandridae</taxon>
        <taxon>Pleurodelinae</taxon>
        <taxon>Pleurodeles</taxon>
    </lineage>
</organism>
<evidence type="ECO:0000313" key="2">
    <source>
        <dbReference type="Proteomes" id="UP001066276"/>
    </source>
</evidence>
<keyword evidence="2" id="KW-1185">Reference proteome</keyword>
<dbReference type="EMBL" id="JANPWB010000009">
    <property type="protein sequence ID" value="KAJ1149721.1"/>
    <property type="molecule type" value="Genomic_DNA"/>
</dbReference>
<evidence type="ECO:0008006" key="3">
    <source>
        <dbReference type="Google" id="ProtNLM"/>
    </source>
</evidence>
<gene>
    <name evidence="1" type="ORF">NDU88_002526</name>
</gene>
<dbReference type="AlphaFoldDB" id="A0AAV7RA82"/>
<comment type="caution">
    <text evidence="1">The sequence shown here is derived from an EMBL/GenBank/DDBJ whole genome shotgun (WGS) entry which is preliminary data.</text>
</comment>
<evidence type="ECO:0000313" key="1">
    <source>
        <dbReference type="EMBL" id="KAJ1149721.1"/>
    </source>
</evidence>
<accession>A0AAV7RA82</accession>
<proteinExistence type="predicted"/>
<reference evidence="1" key="1">
    <citation type="journal article" date="2022" name="bioRxiv">
        <title>Sequencing and chromosome-scale assembly of the giantPleurodeles waltlgenome.</title>
        <authorList>
            <person name="Brown T."/>
            <person name="Elewa A."/>
            <person name="Iarovenko S."/>
            <person name="Subramanian E."/>
            <person name="Araus A.J."/>
            <person name="Petzold A."/>
            <person name="Susuki M."/>
            <person name="Suzuki K.-i.T."/>
            <person name="Hayashi T."/>
            <person name="Toyoda A."/>
            <person name="Oliveira C."/>
            <person name="Osipova E."/>
            <person name="Leigh N.D."/>
            <person name="Simon A."/>
            <person name="Yun M.H."/>
        </authorList>
    </citation>
    <scope>NUCLEOTIDE SEQUENCE</scope>
    <source>
        <strain evidence="1">20211129_DDA</strain>
        <tissue evidence="1">Liver</tissue>
    </source>
</reference>
<protein>
    <recommendedName>
        <fullName evidence="3">Secreted protein</fullName>
    </recommendedName>
</protein>
<name>A0AAV7RA82_PLEWA</name>
<sequence>MQHNRWVPAALLLCDPSRIVVPCSAFLASPLQPRFAGSFSPLLFAALFPLDTLRGRRMPPRRLPDTLELLQPTAATAAMFRFTLHSSPAPTSCILLPSERPRCDPDAL</sequence>